<gene>
    <name evidence="1" type="primary">mca2</name>
    <name evidence="1" type="ORF">AXFE_07850</name>
</gene>
<dbReference type="EC" id="3.5.1.115" evidence="1"/>
<dbReference type="EMBL" id="JXYS01000018">
    <property type="protein sequence ID" value="KJF18397.1"/>
    <property type="molecule type" value="Genomic_DNA"/>
</dbReference>
<dbReference type="Gene3D" id="3.40.50.10320">
    <property type="entry name" value="LmbE-like"/>
    <property type="match status" value="1"/>
</dbReference>
<dbReference type="GO" id="GO:0016137">
    <property type="term" value="P:glycoside metabolic process"/>
    <property type="evidence" value="ECO:0007669"/>
    <property type="project" value="UniProtKB-ARBA"/>
</dbReference>
<sequence>MTSTYLRNRPEIETVIKRPAITMAIGAHPDDIEFGAGATLAKWSAQGAQIIFVIMTDGAKGTWDPEINQHLLAVRRQKEQHRAIDKLTSNGIVEFLDAIDGELTPTARRIAQVTSLIRKYKPETIISHDPWKRYRLHPDHRNTGFIVTDAVVAARDPHFLKELGSHHRPSHLLLFEADEPNYIEPLTPEYVQAKIDALMCHESQHETSMEIAGESTDEVTRFEKLVFAMAEKVGDKAGVSLGEEFHIINDI</sequence>
<dbReference type="RefSeq" id="WP_152625842.1">
    <property type="nucleotide sequence ID" value="NZ_JXYS01000018.1"/>
</dbReference>
<evidence type="ECO:0000313" key="2">
    <source>
        <dbReference type="Proteomes" id="UP000032360"/>
    </source>
</evidence>
<reference evidence="1 2" key="1">
    <citation type="submission" date="2015-01" db="EMBL/GenBank/DDBJ databases">
        <title>Draft genome of the acidophilic iron oxidizer Acidithrix ferrooxidans strain Py-F3.</title>
        <authorList>
            <person name="Poehlein A."/>
            <person name="Eisen S."/>
            <person name="Schloemann M."/>
            <person name="Johnson B.D."/>
            <person name="Daniel R."/>
            <person name="Muehling M."/>
        </authorList>
    </citation>
    <scope>NUCLEOTIDE SEQUENCE [LARGE SCALE GENOMIC DNA]</scope>
    <source>
        <strain evidence="1 2">Py-F3</strain>
    </source>
</reference>
<protein>
    <submittedName>
        <fullName evidence="1">Mycothiol S-conjugate amidase</fullName>
        <ecNumber evidence="1">3.5.1.115</ecNumber>
    </submittedName>
</protein>
<dbReference type="PANTHER" id="PTHR12993:SF11">
    <property type="entry name" value="N-ACETYLGLUCOSAMINYL-PHOSPHATIDYLINOSITOL DE-N-ACETYLASE"/>
    <property type="match status" value="1"/>
</dbReference>
<dbReference type="PANTHER" id="PTHR12993">
    <property type="entry name" value="N-ACETYLGLUCOSAMINYL-PHOSPHATIDYLINOSITOL DE-N-ACETYLASE-RELATED"/>
    <property type="match status" value="1"/>
</dbReference>
<evidence type="ECO:0000313" key="1">
    <source>
        <dbReference type="EMBL" id="KJF18397.1"/>
    </source>
</evidence>
<dbReference type="InterPro" id="IPR024078">
    <property type="entry name" value="LmbE-like_dom_sf"/>
</dbReference>
<organism evidence="1 2">
    <name type="scientific">Acidithrix ferrooxidans</name>
    <dbReference type="NCBI Taxonomy" id="1280514"/>
    <lineage>
        <taxon>Bacteria</taxon>
        <taxon>Bacillati</taxon>
        <taxon>Actinomycetota</taxon>
        <taxon>Acidimicrobiia</taxon>
        <taxon>Acidimicrobiales</taxon>
        <taxon>Acidimicrobiaceae</taxon>
        <taxon>Acidithrix</taxon>
    </lineage>
</organism>
<dbReference type="GO" id="GO:0016811">
    <property type="term" value="F:hydrolase activity, acting on carbon-nitrogen (but not peptide) bonds, in linear amides"/>
    <property type="evidence" value="ECO:0007669"/>
    <property type="project" value="TreeGrafter"/>
</dbReference>
<accession>A0A0D8HL03</accession>
<dbReference type="Pfam" id="PF02585">
    <property type="entry name" value="PIG-L"/>
    <property type="match status" value="1"/>
</dbReference>
<proteinExistence type="predicted"/>
<keyword evidence="1" id="KW-0378">Hydrolase</keyword>
<dbReference type="InterPro" id="IPR003737">
    <property type="entry name" value="GlcNAc_PI_deacetylase-related"/>
</dbReference>
<dbReference type="STRING" id="1280514.AXFE_07850"/>
<dbReference type="OrthoDB" id="116799at2"/>
<keyword evidence="2" id="KW-1185">Reference proteome</keyword>
<dbReference type="Proteomes" id="UP000032360">
    <property type="component" value="Unassembled WGS sequence"/>
</dbReference>
<comment type="caution">
    <text evidence="1">The sequence shown here is derived from an EMBL/GenBank/DDBJ whole genome shotgun (WGS) entry which is preliminary data.</text>
</comment>
<name>A0A0D8HL03_9ACTN</name>
<dbReference type="SUPFAM" id="SSF102588">
    <property type="entry name" value="LmbE-like"/>
    <property type="match status" value="1"/>
</dbReference>
<dbReference type="AlphaFoldDB" id="A0A0D8HL03"/>